<protein>
    <submittedName>
        <fullName evidence="1">Uncharacterized protein</fullName>
    </submittedName>
</protein>
<proteinExistence type="predicted"/>
<sequence length="99" mass="11514">RSFKFDSALQSLFENFEIKHRVSFCFNSGGGQAKSCGEHSLRYNSVQQDSAIRFFGSRCLRRSHPPHILPSSRRQTQRRQVQETCQFNEEHQNLAALVR</sequence>
<keyword evidence="2" id="KW-1185">Reference proteome</keyword>
<reference evidence="1 2" key="1">
    <citation type="submission" date="2019-07" db="EMBL/GenBank/DDBJ databases">
        <authorList>
            <person name="Jastrzebski P J."/>
            <person name="Paukszto L."/>
            <person name="Jastrzebski P J."/>
        </authorList>
    </citation>
    <scope>NUCLEOTIDE SEQUENCE [LARGE SCALE GENOMIC DNA]</scope>
    <source>
        <strain evidence="1 2">WMS-il1</strain>
    </source>
</reference>
<dbReference type="Proteomes" id="UP000321570">
    <property type="component" value="Unassembled WGS sequence"/>
</dbReference>
<evidence type="ECO:0000313" key="2">
    <source>
        <dbReference type="Proteomes" id="UP000321570"/>
    </source>
</evidence>
<feature type="non-terminal residue" evidence="1">
    <location>
        <position position="1"/>
    </location>
</feature>
<dbReference type="AlphaFoldDB" id="A0A564ZAF5"/>
<name>A0A564ZAF5_HYMDI</name>
<dbReference type="EMBL" id="CABIJS010000704">
    <property type="protein sequence ID" value="VUZ56477.1"/>
    <property type="molecule type" value="Genomic_DNA"/>
</dbReference>
<gene>
    <name evidence="1" type="ORF">WMSIL1_LOCUS14095</name>
</gene>
<organism evidence="1 2">
    <name type="scientific">Hymenolepis diminuta</name>
    <name type="common">Rat tapeworm</name>
    <dbReference type="NCBI Taxonomy" id="6216"/>
    <lineage>
        <taxon>Eukaryota</taxon>
        <taxon>Metazoa</taxon>
        <taxon>Spiralia</taxon>
        <taxon>Lophotrochozoa</taxon>
        <taxon>Platyhelminthes</taxon>
        <taxon>Cestoda</taxon>
        <taxon>Eucestoda</taxon>
        <taxon>Cyclophyllidea</taxon>
        <taxon>Hymenolepididae</taxon>
        <taxon>Hymenolepis</taxon>
    </lineage>
</organism>
<evidence type="ECO:0000313" key="1">
    <source>
        <dbReference type="EMBL" id="VUZ56477.1"/>
    </source>
</evidence>
<accession>A0A564ZAF5</accession>